<protein>
    <recommendedName>
        <fullName evidence="3">HEPN AbiU2-like domain-containing protein</fullName>
    </recommendedName>
</protein>
<comment type="caution">
    <text evidence="1">The sequence shown here is derived from an EMBL/GenBank/DDBJ whole genome shotgun (WGS) entry which is preliminary data.</text>
</comment>
<evidence type="ECO:0008006" key="3">
    <source>
        <dbReference type="Google" id="ProtNLM"/>
    </source>
</evidence>
<name>A0ABV6YMI5_UNCEI</name>
<dbReference type="EMBL" id="JBHPEI010000001">
    <property type="protein sequence ID" value="MFC1799291.1"/>
    <property type="molecule type" value="Genomic_DNA"/>
</dbReference>
<reference evidence="1 2" key="1">
    <citation type="submission" date="2024-09" db="EMBL/GenBank/DDBJ databases">
        <authorList>
            <person name="D'Angelo T."/>
        </authorList>
    </citation>
    <scope>NUCLEOTIDE SEQUENCE [LARGE SCALE GENOMIC DNA]</scope>
    <source>
        <strain evidence="1">SAG AM-311-F02</strain>
    </source>
</reference>
<keyword evidence="2" id="KW-1185">Reference proteome</keyword>
<dbReference type="Proteomes" id="UP001594288">
    <property type="component" value="Unassembled WGS sequence"/>
</dbReference>
<proteinExistence type="predicted"/>
<evidence type="ECO:0000313" key="1">
    <source>
        <dbReference type="EMBL" id="MFC1799291.1"/>
    </source>
</evidence>
<evidence type="ECO:0000313" key="2">
    <source>
        <dbReference type="Proteomes" id="UP001594288"/>
    </source>
</evidence>
<sequence>MTIWTDVETINALRRRLGVDIYAFLVSEENSLNYLLDHLRLSGQAKRGGNELKLFDSSPLVLPICKFFEASLYLTCERMGLFDAVHDGTRPSSLRRLFRTKRKEIQSFIQDKMEDPDRARTVLDKLFATIEDYTERNKIVHPGRLLRIEEVENYDAILAKLKELLELLLQNKLLKAE</sequence>
<organism evidence="1 2">
    <name type="scientific">Eiseniibacteriota bacterium</name>
    <dbReference type="NCBI Taxonomy" id="2212470"/>
    <lineage>
        <taxon>Bacteria</taxon>
        <taxon>Candidatus Eiseniibacteriota</taxon>
    </lineage>
</organism>
<gene>
    <name evidence="1" type="ORF">ACFL2Z_00050</name>
</gene>
<accession>A0ABV6YMI5</accession>